<dbReference type="Proteomes" id="UP001500063">
    <property type="component" value="Unassembled WGS sequence"/>
</dbReference>
<reference evidence="1 2" key="1">
    <citation type="journal article" date="2019" name="Int. J. Syst. Evol. Microbiol.">
        <title>The Global Catalogue of Microorganisms (GCM) 10K type strain sequencing project: providing services to taxonomists for standard genome sequencing and annotation.</title>
        <authorList>
            <consortium name="The Broad Institute Genomics Platform"/>
            <consortium name="The Broad Institute Genome Sequencing Center for Infectious Disease"/>
            <person name="Wu L."/>
            <person name="Ma J."/>
        </authorList>
    </citation>
    <scope>NUCLEOTIDE SEQUENCE [LARGE SCALE GENOMIC DNA]</scope>
    <source>
        <strain evidence="1 2">JCM 4565</strain>
    </source>
</reference>
<proteinExistence type="predicted"/>
<evidence type="ECO:0000313" key="2">
    <source>
        <dbReference type="Proteomes" id="UP001500063"/>
    </source>
</evidence>
<protein>
    <submittedName>
        <fullName evidence="1">Uncharacterized protein</fullName>
    </submittedName>
</protein>
<dbReference type="EMBL" id="BAAABW010000002">
    <property type="protein sequence ID" value="GAA0332805.1"/>
    <property type="molecule type" value="Genomic_DNA"/>
</dbReference>
<accession>A0ABN0WCH1</accession>
<sequence>MSRPAVAHVSGPSVVVTGDPRSCPECIRLYGARTEAWVRRDRDAEAARGEEILRHLLASHGPEAPRAVPPPHSGCLICSRTLLARAVARREGDFAGADALSAELVQHHLS</sequence>
<comment type="caution">
    <text evidence="1">The sequence shown here is derived from an EMBL/GenBank/DDBJ whole genome shotgun (WGS) entry which is preliminary data.</text>
</comment>
<evidence type="ECO:0000313" key="1">
    <source>
        <dbReference type="EMBL" id="GAA0332805.1"/>
    </source>
</evidence>
<gene>
    <name evidence="1" type="ORF">GCM10010319_05950</name>
</gene>
<name>A0ABN0WCH1_9ACTN</name>
<keyword evidence="2" id="KW-1185">Reference proteome</keyword>
<organism evidence="1 2">
    <name type="scientific">Streptomyces blastmyceticus</name>
    <dbReference type="NCBI Taxonomy" id="68180"/>
    <lineage>
        <taxon>Bacteria</taxon>
        <taxon>Bacillati</taxon>
        <taxon>Actinomycetota</taxon>
        <taxon>Actinomycetes</taxon>
        <taxon>Kitasatosporales</taxon>
        <taxon>Streptomycetaceae</taxon>
        <taxon>Streptomyces</taxon>
    </lineage>
</organism>